<dbReference type="PANTHER" id="PTHR31438">
    <property type="entry name" value="LYSINE N-ACYLTRANSFERASE C17G9.06C-RELATED"/>
    <property type="match status" value="1"/>
</dbReference>
<dbReference type="CDD" id="cd04669">
    <property type="entry name" value="NUDIX_Hydrolase"/>
    <property type="match status" value="1"/>
</dbReference>
<dbReference type="Proteomes" id="UP000626786">
    <property type="component" value="Unassembled WGS sequence"/>
</dbReference>
<dbReference type="CDD" id="cd04301">
    <property type="entry name" value="NAT_SF"/>
    <property type="match status" value="1"/>
</dbReference>
<evidence type="ECO:0000259" key="3">
    <source>
        <dbReference type="PROSITE" id="PS51186"/>
    </source>
</evidence>
<dbReference type="InterPro" id="IPR000086">
    <property type="entry name" value="NUDIX_hydrolase_dom"/>
</dbReference>
<dbReference type="InterPro" id="IPR020476">
    <property type="entry name" value="Nudix_hydrolase"/>
</dbReference>
<feature type="domain" description="N-acetyltransferase" evidence="3">
    <location>
        <begin position="8"/>
        <end position="178"/>
    </location>
</feature>
<dbReference type="PROSITE" id="PS51186">
    <property type="entry name" value="GNAT"/>
    <property type="match status" value="1"/>
</dbReference>
<dbReference type="Pfam" id="PF13523">
    <property type="entry name" value="Acetyltransf_8"/>
    <property type="match status" value="1"/>
</dbReference>
<sequence>MLIQNGRLAIRELLEEDKLLLAKWLSDPEVLQFYEGRDRPLDMAKVEEDFFGEADNETRCLIIYDEAPIGYIQFYPVGEEERQVYGYSNPAEVLFGMDQFIGEPVYWNKGIGTQLIETIVEYLLTEKGAERIVMDPQTWNERAIRCYEKCGFEKVKLLPKHEWHEGEYRDCWLIEYVRGKGIQLRNRGSAVIIESGKVAVIKRIREGKEYFVFPGGGIEEDESPEQATIREAFEELGVHIEIKESIGTVHFNGVQYYFLSEIIGGTFGTGSFEEYGENHNRGSYEPMWLPIDKLVSLDVRPMEIAEVVTELVG</sequence>
<dbReference type="Pfam" id="PF00293">
    <property type="entry name" value="NUDIX"/>
    <property type="match status" value="1"/>
</dbReference>
<keyword evidence="2" id="KW-0046">Antibiotic resistance</keyword>
<proteinExistence type="predicted"/>
<organism evidence="5 6">
    <name type="scientific">Sporosarcina quadrami</name>
    <dbReference type="NCBI Taxonomy" id="2762234"/>
    <lineage>
        <taxon>Bacteria</taxon>
        <taxon>Bacillati</taxon>
        <taxon>Bacillota</taxon>
        <taxon>Bacilli</taxon>
        <taxon>Bacillales</taxon>
        <taxon>Caryophanaceae</taxon>
        <taxon>Sporosarcina</taxon>
    </lineage>
</organism>
<evidence type="ECO:0000259" key="4">
    <source>
        <dbReference type="PROSITE" id="PS51462"/>
    </source>
</evidence>
<accession>A0ABR8U720</accession>
<name>A0ABR8U720_9BACL</name>
<dbReference type="SUPFAM" id="SSF55811">
    <property type="entry name" value="Nudix"/>
    <property type="match status" value="1"/>
</dbReference>
<dbReference type="InterPro" id="IPR016181">
    <property type="entry name" value="Acyl_CoA_acyltransferase"/>
</dbReference>
<dbReference type="PROSITE" id="PS51462">
    <property type="entry name" value="NUDIX"/>
    <property type="match status" value="1"/>
</dbReference>
<dbReference type="Gene3D" id="3.90.79.10">
    <property type="entry name" value="Nucleoside Triphosphate Pyrophosphohydrolase"/>
    <property type="match status" value="1"/>
</dbReference>
<gene>
    <name evidence="5" type="ORF">H9649_04425</name>
</gene>
<comment type="caution">
    <text evidence="5">The sequence shown here is derived from an EMBL/GenBank/DDBJ whole genome shotgun (WGS) entry which is preliminary data.</text>
</comment>
<reference evidence="5 6" key="1">
    <citation type="submission" date="2020-08" db="EMBL/GenBank/DDBJ databases">
        <title>A Genomic Blueprint of the Chicken Gut Microbiome.</title>
        <authorList>
            <person name="Gilroy R."/>
            <person name="Ravi A."/>
            <person name="Getino M."/>
            <person name="Pursley I."/>
            <person name="Horton D.L."/>
            <person name="Alikhan N.-F."/>
            <person name="Baker D."/>
            <person name="Gharbi K."/>
            <person name="Hall N."/>
            <person name="Watson M."/>
            <person name="Adriaenssens E.M."/>
            <person name="Foster-Nyarko E."/>
            <person name="Jarju S."/>
            <person name="Secka A."/>
            <person name="Antonio M."/>
            <person name="Oren A."/>
            <person name="Chaudhuri R."/>
            <person name="La Ragione R.M."/>
            <person name="Hildebrand F."/>
            <person name="Pallen M.J."/>
        </authorList>
    </citation>
    <scope>NUCLEOTIDE SEQUENCE [LARGE SCALE GENOMIC DNA]</scope>
    <source>
        <strain evidence="5 6">Sa2YVA2</strain>
    </source>
</reference>
<protein>
    <submittedName>
        <fullName evidence="5">GNAT family N-acetyltransferase</fullName>
    </submittedName>
</protein>
<evidence type="ECO:0000256" key="2">
    <source>
        <dbReference type="ARBA" id="ARBA00023251"/>
    </source>
</evidence>
<dbReference type="InterPro" id="IPR015797">
    <property type="entry name" value="NUDIX_hydrolase-like_dom_sf"/>
</dbReference>
<feature type="domain" description="Nudix hydrolase" evidence="4">
    <location>
        <begin position="175"/>
        <end position="312"/>
    </location>
</feature>
<keyword evidence="1" id="KW-0378">Hydrolase</keyword>
<dbReference type="PRINTS" id="PR00502">
    <property type="entry name" value="NUDIXFAMILY"/>
</dbReference>
<dbReference type="PANTHER" id="PTHR31438:SF1">
    <property type="entry name" value="LYSINE N-ACYLTRANSFERASE C17G9.06C-RELATED"/>
    <property type="match status" value="1"/>
</dbReference>
<evidence type="ECO:0000313" key="6">
    <source>
        <dbReference type="Proteomes" id="UP000626786"/>
    </source>
</evidence>
<keyword evidence="6" id="KW-1185">Reference proteome</keyword>
<dbReference type="InterPro" id="IPR000182">
    <property type="entry name" value="GNAT_dom"/>
</dbReference>
<dbReference type="SUPFAM" id="SSF55729">
    <property type="entry name" value="Acyl-CoA N-acyltransferases (Nat)"/>
    <property type="match status" value="1"/>
</dbReference>
<dbReference type="Gene3D" id="3.40.630.30">
    <property type="match status" value="1"/>
</dbReference>
<evidence type="ECO:0000313" key="5">
    <source>
        <dbReference type="EMBL" id="MBD7983817.1"/>
    </source>
</evidence>
<evidence type="ECO:0000256" key="1">
    <source>
        <dbReference type="ARBA" id="ARBA00022801"/>
    </source>
</evidence>
<dbReference type="EMBL" id="JACSQN010000003">
    <property type="protein sequence ID" value="MBD7983817.1"/>
    <property type="molecule type" value="Genomic_DNA"/>
</dbReference>